<organism evidence="3 5">
    <name type="scientific">Leptospira perolatii</name>
    <dbReference type="NCBI Taxonomy" id="2023191"/>
    <lineage>
        <taxon>Bacteria</taxon>
        <taxon>Pseudomonadati</taxon>
        <taxon>Spirochaetota</taxon>
        <taxon>Spirochaetia</taxon>
        <taxon>Leptospirales</taxon>
        <taxon>Leptospiraceae</taxon>
        <taxon>Leptospira</taxon>
    </lineage>
</organism>
<dbReference type="AlphaFoldDB" id="A0A2M9ZHW0"/>
<protein>
    <submittedName>
        <fullName evidence="3">Uncharacterized protein</fullName>
    </submittedName>
</protein>
<sequence>MQINTALSDLLLAVVALFAAYRLHMSAKGNINKLSGAWGLYSIALGAAFGSLFFFGFSVIEPVYRPIARFAAEVGVPWLGLGFLGACLVKINHRTWATVSGVLIVLFILDVMYRLGNYSLIIGALSFIIVIVSCIRKYGGQNKIASLYGILGALLFIFAGLFIGTQGEAGGIPRIDLYHFALSGASYCLGFSLKRLG</sequence>
<feature type="transmembrane region" description="Helical" evidence="1">
    <location>
        <begin position="118"/>
        <end position="135"/>
    </location>
</feature>
<dbReference type="EMBL" id="NPDZ01000030">
    <property type="protein sequence ID" value="PJZ71639.1"/>
    <property type="molecule type" value="Genomic_DNA"/>
</dbReference>
<keyword evidence="1" id="KW-0472">Membrane</keyword>
<accession>A0A2M9ZHW0</accession>
<keyword evidence="1" id="KW-1133">Transmembrane helix</keyword>
<feature type="transmembrane region" description="Helical" evidence="1">
    <location>
        <begin position="147"/>
        <end position="165"/>
    </location>
</feature>
<evidence type="ECO:0000313" key="5">
    <source>
        <dbReference type="Proteomes" id="UP000231990"/>
    </source>
</evidence>
<dbReference type="RefSeq" id="WP_100715567.1">
    <property type="nucleotide sequence ID" value="NZ_NPDY01000044.1"/>
</dbReference>
<dbReference type="OrthoDB" id="6888951at2"/>
<keyword evidence="4" id="KW-1185">Reference proteome</keyword>
<evidence type="ECO:0000313" key="2">
    <source>
        <dbReference type="EMBL" id="PJZ68008.1"/>
    </source>
</evidence>
<feature type="transmembrane region" description="Helical" evidence="1">
    <location>
        <begin position="66"/>
        <end position="89"/>
    </location>
</feature>
<comment type="caution">
    <text evidence="3">The sequence shown here is derived from an EMBL/GenBank/DDBJ whole genome shotgun (WGS) entry which is preliminary data.</text>
</comment>
<keyword evidence="1" id="KW-0812">Transmembrane</keyword>
<reference evidence="4 5" key="1">
    <citation type="submission" date="2017-07" db="EMBL/GenBank/DDBJ databases">
        <title>Leptospira spp. isolated from tropical soils.</title>
        <authorList>
            <person name="Thibeaux R."/>
            <person name="Iraola G."/>
            <person name="Ferres I."/>
            <person name="Bierque E."/>
            <person name="Girault D."/>
            <person name="Soupe-Gilbert M.-E."/>
            <person name="Picardeau M."/>
            <person name="Goarant C."/>
        </authorList>
    </citation>
    <scope>NUCLEOTIDE SEQUENCE [LARGE SCALE GENOMIC DNA]</scope>
    <source>
        <strain evidence="3 5">FH1-B-B1</strain>
        <strain evidence="2 4">FH1-B-C1</strain>
    </source>
</reference>
<dbReference type="Proteomes" id="UP000231962">
    <property type="component" value="Unassembled WGS sequence"/>
</dbReference>
<gene>
    <name evidence="2" type="ORF">CH360_18430</name>
    <name evidence="3" type="ORF">CH373_18415</name>
</gene>
<proteinExistence type="predicted"/>
<dbReference type="EMBL" id="NPDY01000044">
    <property type="protein sequence ID" value="PJZ68008.1"/>
    <property type="molecule type" value="Genomic_DNA"/>
</dbReference>
<evidence type="ECO:0000256" key="1">
    <source>
        <dbReference type="SAM" id="Phobius"/>
    </source>
</evidence>
<dbReference type="InterPro" id="IPR054235">
    <property type="entry name" value="DUF6962"/>
</dbReference>
<feature type="transmembrane region" description="Helical" evidence="1">
    <location>
        <begin position="6"/>
        <end position="24"/>
    </location>
</feature>
<name>A0A2M9ZHW0_9LEPT</name>
<dbReference type="Proteomes" id="UP000231990">
    <property type="component" value="Unassembled WGS sequence"/>
</dbReference>
<evidence type="ECO:0000313" key="4">
    <source>
        <dbReference type="Proteomes" id="UP000231962"/>
    </source>
</evidence>
<dbReference type="Pfam" id="PF22285">
    <property type="entry name" value="DUF6962"/>
    <property type="match status" value="1"/>
</dbReference>
<evidence type="ECO:0000313" key="3">
    <source>
        <dbReference type="EMBL" id="PJZ71639.1"/>
    </source>
</evidence>
<feature type="transmembrane region" description="Helical" evidence="1">
    <location>
        <begin position="96"/>
        <end position="112"/>
    </location>
</feature>
<feature type="transmembrane region" description="Helical" evidence="1">
    <location>
        <begin position="36"/>
        <end position="60"/>
    </location>
</feature>